<protein>
    <recommendedName>
        <fullName evidence="1">HipA N-terminal subdomain 1 domain-containing protein</fullName>
    </recommendedName>
</protein>
<dbReference type="PATRIC" id="fig|505341.3.peg.1396"/>
<evidence type="ECO:0000259" key="1">
    <source>
        <dbReference type="Pfam" id="PF13657"/>
    </source>
</evidence>
<dbReference type="STRING" id="505341.QV08_02700"/>
<dbReference type="RefSeq" id="WP_066107933.1">
    <property type="nucleotide sequence ID" value="NZ_JTJL01000030.1"/>
</dbReference>
<proteinExistence type="predicted"/>
<dbReference type="InterPro" id="IPR017508">
    <property type="entry name" value="HipA_N1"/>
</dbReference>
<feature type="domain" description="HipA N-terminal subdomain 1" evidence="1">
    <location>
        <begin position="9"/>
        <end position="101"/>
    </location>
</feature>
<dbReference type="Proteomes" id="UP000092649">
    <property type="component" value="Unassembled WGS sequence"/>
</dbReference>
<evidence type="ECO:0000313" key="2">
    <source>
        <dbReference type="EMBL" id="OBW94160.1"/>
    </source>
</evidence>
<accession>A0A1A7Q5I0</accession>
<name>A0A1A7Q5I0_9PAST</name>
<sequence>MHSLIRTGKVFLYGEPIGILSQDTDGFHFYYYPDYAGIPLSLSLPVEQKAFHSKTLFPYFASLVPEGWLRKTYAELQKTDEDDLLGLLLNNGENMLGAIQILREKQ</sequence>
<keyword evidence="3" id="KW-1185">Reference proteome</keyword>
<dbReference type="NCBIfam" id="TIGR03071">
    <property type="entry name" value="couple_hipA"/>
    <property type="match status" value="1"/>
</dbReference>
<comment type="caution">
    <text evidence="2">The sequence shown here is derived from an EMBL/GenBank/DDBJ whole genome shotgun (WGS) entry which is preliminary data.</text>
</comment>
<gene>
    <name evidence="2" type="ORF">QS62_06935</name>
</gene>
<dbReference type="AlphaFoldDB" id="A0A1A7Q5I0"/>
<reference evidence="2 3" key="1">
    <citation type="submission" date="2014-11" db="EMBL/GenBank/DDBJ databases">
        <title>Pan-genome of Gallibacterium spp.</title>
        <authorList>
            <person name="Kudirkiene E."/>
            <person name="Bojesen A.M."/>
        </authorList>
    </citation>
    <scope>NUCLEOTIDE SEQUENCE [LARGE SCALE GENOMIC DNA]</scope>
    <source>
        <strain evidence="2 3">F150</strain>
    </source>
</reference>
<dbReference type="Pfam" id="PF13657">
    <property type="entry name" value="Couple_hipA"/>
    <property type="match status" value="1"/>
</dbReference>
<dbReference type="OrthoDB" id="196808at2"/>
<evidence type="ECO:0000313" key="3">
    <source>
        <dbReference type="Proteomes" id="UP000092649"/>
    </source>
</evidence>
<dbReference type="EMBL" id="JTJL01000030">
    <property type="protein sequence ID" value="OBW94160.1"/>
    <property type="molecule type" value="Genomic_DNA"/>
</dbReference>
<organism evidence="2 3">
    <name type="scientific">Gallibacterium salpingitidis</name>
    <dbReference type="NCBI Taxonomy" id="505341"/>
    <lineage>
        <taxon>Bacteria</taxon>
        <taxon>Pseudomonadati</taxon>
        <taxon>Pseudomonadota</taxon>
        <taxon>Gammaproteobacteria</taxon>
        <taxon>Pasteurellales</taxon>
        <taxon>Pasteurellaceae</taxon>
        <taxon>Gallibacterium</taxon>
    </lineage>
</organism>